<accession>A0A819JU59</accession>
<dbReference type="InterPro" id="IPR020052">
    <property type="entry name" value="Ribosomal_eL31_CS"/>
</dbReference>
<dbReference type="Pfam" id="PF01198">
    <property type="entry name" value="Ribosomal_L31e"/>
    <property type="match status" value="1"/>
</dbReference>
<dbReference type="SMART" id="SM01380">
    <property type="entry name" value="Ribosomal_L31e"/>
    <property type="match status" value="1"/>
</dbReference>
<organism evidence="6 7">
    <name type="scientific">Adineta steineri</name>
    <dbReference type="NCBI Taxonomy" id="433720"/>
    <lineage>
        <taxon>Eukaryota</taxon>
        <taxon>Metazoa</taxon>
        <taxon>Spiralia</taxon>
        <taxon>Gnathifera</taxon>
        <taxon>Rotifera</taxon>
        <taxon>Eurotatoria</taxon>
        <taxon>Bdelloidea</taxon>
        <taxon>Adinetida</taxon>
        <taxon>Adinetidae</taxon>
        <taxon>Adineta</taxon>
    </lineage>
</organism>
<evidence type="ECO:0000256" key="1">
    <source>
        <dbReference type="ARBA" id="ARBA00010808"/>
    </source>
</evidence>
<dbReference type="PANTHER" id="PTHR10956">
    <property type="entry name" value="60S RIBOSOMAL PROTEIN L31"/>
    <property type="match status" value="1"/>
</dbReference>
<dbReference type="GO" id="GO:0002181">
    <property type="term" value="P:cytoplasmic translation"/>
    <property type="evidence" value="ECO:0007669"/>
    <property type="project" value="TreeGrafter"/>
</dbReference>
<sequence>FQKCYSGLSFYPQEFYNGFLKTNLSCGHNRQIRSKELINKKSQFHVIDMFNILRDHQYSKSKLSDGLTNINICMHATFGPIRFSQTTGSLVSVIPTVKNQIPTHYATCTSLPCLSIFKPIWLDSKIKPPAFMSSLDNNINTSHASFTYSSNNIWWRSEIISRNVMKYYQKLIKQIEIERNLLENNFVSKSKQLSLENLSQKERNQFTIDSFNKVDQLTTEWLSRTESLSFGMKSELSLCQELTWEKWRTSANIPNELNILSIMVNTKTKKGESGSSKKQITNEVVTREYSVNLHKRLHGVAFKKRAPRAVKELKKFAEKMMKTPDVRIDSKLNKEIWSQGINHVPYRVRVRLARQRNEDEDSPHKLYTLVTFVRVPSFKGLLTANVDNE</sequence>
<protein>
    <recommendedName>
        <fullName evidence="4">Large ribosomal subunit protein eL31</fullName>
    </recommendedName>
    <alternativeName>
        <fullName evidence="5">60S ribosomal protein L31</fullName>
    </alternativeName>
</protein>
<dbReference type="InterPro" id="IPR023621">
    <property type="entry name" value="Ribosomal_eL31_dom_sf"/>
</dbReference>
<evidence type="ECO:0000256" key="2">
    <source>
        <dbReference type="ARBA" id="ARBA00022980"/>
    </source>
</evidence>
<dbReference type="GO" id="GO:0022625">
    <property type="term" value="C:cytosolic large ribosomal subunit"/>
    <property type="evidence" value="ECO:0007669"/>
    <property type="project" value="TreeGrafter"/>
</dbReference>
<dbReference type="GO" id="GO:0003735">
    <property type="term" value="F:structural constituent of ribosome"/>
    <property type="evidence" value="ECO:0007669"/>
    <property type="project" value="InterPro"/>
</dbReference>
<feature type="non-terminal residue" evidence="6">
    <location>
        <position position="389"/>
    </location>
</feature>
<dbReference type="FunFam" id="3.10.440.10:FF:000001">
    <property type="entry name" value="60S ribosomal protein L31"/>
    <property type="match status" value="1"/>
</dbReference>
<dbReference type="Gene3D" id="3.10.440.10">
    <property type="match status" value="1"/>
</dbReference>
<keyword evidence="3" id="KW-0687">Ribonucleoprotein</keyword>
<dbReference type="PANTHER" id="PTHR10956:SF0">
    <property type="entry name" value="60S RIBOSOMAL PROTEIN L31"/>
    <property type="match status" value="1"/>
</dbReference>
<dbReference type="EMBL" id="CAJOAZ010002542">
    <property type="protein sequence ID" value="CAF3938491.1"/>
    <property type="molecule type" value="Genomic_DNA"/>
</dbReference>
<reference evidence="6" key="1">
    <citation type="submission" date="2021-02" db="EMBL/GenBank/DDBJ databases">
        <authorList>
            <person name="Nowell W R."/>
        </authorList>
    </citation>
    <scope>NUCLEOTIDE SEQUENCE</scope>
</reference>
<comment type="caution">
    <text evidence="6">The sequence shown here is derived from an EMBL/GenBank/DDBJ whole genome shotgun (WGS) entry which is preliminary data.</text>
</comment>
<evidence type="ECO:0000256" key="3">
    <source>
        <dbReference type="ARBA" id="ARBA00023274"/>
    </source>
</evidence>
<dbReference type="Proteomes" id="UP000663844">
    <property type="component" value="Unassembled WGS sequence"/>
</dbReference>
<evidence type="ECO:0000256" key="5">
    <source>
        <dbReference type="ARBA" id="ARBA00035337"/>
    </source>
</evidence>
<dbReference type="PROSITE" id="PS01144">
    <property type="entry name" value="RIBOSOMAL_L31E"/>
    <property type="match status" value="1"/>
</dbReference>
<comment type="similarity">
    <text evidence="1">Belongs to the eukaryotic ribosomal protein eL31 family.</text>
</comment>
<dbReference type="InterPro" id="IPR000054">
    <property type="entry name" value="Ribosomal_eL31"/>
</dbReference>
<evidence type="ECO:0000313" key="7">
    <source>
        <dbReference type="Proteomes" id="UP000663844"/>
    </source>
</evidence>
<gene>
    <name evidence="6" type="ORF">OXD698_LOCUS25993</name>
</gene>
<dbReference type="SUPFAM" id="SSF54575">
    <property type="entry name" value="Ribosomal protein L31e"/>
    <property type="match status" value="1"/>
</dbReference>
<dbReference type="CDD" id="cd00463">
    <property type="entry name" value="Ribosomal_L31e"/>
    <property type="match status" value="1"/>
</dbReference>
<evidence type="ECO:0000256" key="4">
    <source>
        <dbReference type="ARBA" id="ARBA00035230"/>
    </source>
</evidence>
<keyword evidence="2" id="KW-0689">Ribosomal protein</keyword>
<name>A0A819JU59_9BILA</name>
<dbReference type="AlphaFoldDB" id="A0A819JU59"/>
<evidence type="ECO:0000313" key="6">
    <source>
        <dbReference type="EMBL" id="CAF3938491.1"/>
    </source>
</evidence>
<proteinExistence type="inferred from homology"/>